<evidence type="ECO:0000313" key="3">
    <source>
        <dbReference type="Proteomes" id="UP000217895"/>
    </source>
</evidence>
<feature type="compositionally biased region" description="Polar residues" evidence="1">
    <location>
        <begin position="63"/>
        <end position="73"/>
    </location>
</feature>
<gene>
    <name evidence="2" type="ORF">NIES2135_60220</name>
</gene>
<proteinExistence type="predicted"/>
<accession>A0A1Z4JQU9</accession>
<organism evidence="2 3">
    <name type="scientific">Leptolyngbya boryana NIES-2135</name>
    <dbReference type="NCBI Taxonomy" id="1973484"/>
    <lineage>
        <taxon>Bacteria</taxon>
        <taxon>Bacillati</taxon>
        <taxon>Cyanobacteriota</taxon>
        <taxon>Cyanophyceae</taxon>
        <taxon>Leptolyngbyales</taxon>
        <taxon>Leptolyngbyaceae</taxon>
        <taxon>Leptolyngbya group</taxon>
        <taxon>Leptolyngbya</taxon>
    </lineage>
</organism>
<evidence type="ECO:0000313" key="2">
    <source>
        <dbReference type="EMBL" id="BAY59145.1"/>
    </source>
</evidence>
<feature type="region of interest" description="Disordered" evidence="1">
    <location>
        <begin position="14"/>
        <end position="77"/>
    </location>
</feature>
<protein>
    <submittedName>
        <fullName evidence="2">Uncharacterized protein</fullName>
    </submittedName>
</protein>
<dbReference type="EMBL" id="AP018204">
    <property type="protein sequence ID" value="BAY59145.1"/>
    <property type="molecule type" value="Genomic_DNA"/>
</dbReference>
<name>A0A1Z4JQU9_LEPBY</name>
<feature type="compositionally biased region" description="Low complexity" evidence="1">
    <location>
        <begin position="14"/>
        <end position="30"/>
    </location>
</feature>
<dbReference type="Proteomes" id="UP000217895">
    <property type="component" value="Plasmid Plasmid1 dna"/>
</dbReference>
<sequence>MSLCIGCNQSVQSKAIPAATEAPKTAPEKAIPAAAESPKTAPEKAIPAAAESPKTAPEPVATQKPSESAQNFPTEVETPTILEGRYWIGYTGQALEVEGNRYRYETEGGTQPWRSITELQAVQEGVIYDGNNYWCLSSMAPQGQIASCSEKGWVTPSTPDNNSRN</sequence>
<dbReference type="AlphaFoldDB" id="A0A1Z4JQU9"/>
<keyword evidence="2" id="KW-0614">Plasmid</keyword>
<evidence type="ECO:0000256" key="1">
    <source>
        <dbReference type="SAM" id="MobiDB-lite"/>
    </source>
</evidence>
<geneLocation type="plasmid" evidence="2">
    <name>plasmid1</name>
</geneLocation>
<reference evidence="2 3" key="1">
    <citation type="submission" date="2017-06" db="EMBL/GenBank/DDBJ databases">
        <title>Genome sequencing of cyanobaciteial culture collection at National Institute for Environmental Studies (NIES).</title>
        <authorList>
            <person name="Hirose Y."/>
            <person name="Shimura Y."/>
            <person name="Fujisawa T."/>
            <person name="Nakamura Y."/>
            <person name="Kawachi M."/>
        </authorList>
    </citation>
    <scope>NUCLEOTIDE SEQUENCE [LARGE SCALE GENOMIC DNA]</scope>
    <source>
        <strain evidence="2 3">NIES-2135</strain>
        <plasmid evidence="3">Plasmid Plasmid1 dna</plasmid>
    </source>
</reference>
<keyword evidence="3" id="KW-1185">Reference proteome</keyword>